<feature type="region of interest" description="Disordered" evidence="1">
    <location>
        <begin position="86"/>
        <end position="176"/>
    </location>
</feature>
<organism evidence="3 4">
    <name type="scientific">Portunus trituberculatus</name>
    <name type="common">Swimming crab</name>
    <name type="synonym">Neptunus trituberculatus</name>
    <dbReference type="NCBI Taxonomy" id="210409"/>
    <lineage>
        <taxon>Eukaryota</taxon>
        <taxon>Metazoa</taxon>
        <taxon>Ecdysozoa</taxon>
        <taxon>Arthropoda</taxon>
        <taxon>Crustacea</taxon>
        <taxon>Multicrustacea</taxon>
        <taxon>Malacostraca</taxon>
        <taxon>Eumalacostraca</taxon>
        <taxon>Eucarida</taxon>
        <taxon>Decapoda</taxon>
        <taxon>Pleocyemata</taxon>
        <taxon>Brachyura</taxon>
        <taxon>Eubrachyura</taxon>
        <taxon>Portunoidea</taxon>
        <taxon>Portunidae</taxon>
        <taxon>Portuninae</taxon>
        <taxon>Portunus</taxon>
    </lineage>
</organism>
<dbReference type="AlphaFoldDB" id="A0A5B7GZA4"/>
<protein>
    <submittedName>
        <fullName evidence="3">Uncharacterized protein</fullName>
    </submittedName>
</protein>
<evidence type="ECO:0000313" key="4">
    <source>
        <dbReference type="Proteomes" id="UP000324222"/>
    </source>
</evidence>
<feature type="compositionally biased region" description="Polar residues" evidence="1">
    <location>
        <begin position="113"/>
        <end position="122"/>
    </location>
</feature>
<keyword evidence="2" id="KW-0472">Membrane</keyword>
<name>A0A5B7GZA4_PORTR</name>
<feature type="transmembrane region" description="Helical" evidence="2">
    <location>
        <begin position="12"/>
        <end position="30"/>
    </location>
</feature>
<evidence type="ECO:0000256" key="2">
    <source>
        <dbReference type="SAM" id="Phobius"/>
    </source>
</evidence>
<evidence type="ECO:0000313" key="3">
    <source>
        <dbReference type="EMBL" id="MPC65350.1"/>
    </source>
</evidence>
<evidence type="ECO:0000256" key="1">
    <source>
        <dbReference type="SAM" id="MobiDB-lite"/>
    </source>
</evidence>
<dbReference type="Proteomes" id="UP000324222">
    <property type="component" value="Unassembled WGS sequence"/>
</dbReference>
<keyword evidence="4" id="KW-1185">Reference proteome</keyword>
<reference evidence="3 4" key="1">
    <citation type="submission" date="2019-05" db="EMBL/GenBank/DDBJ databases">
        <title>Another draft genome of Portunus trituberculatus and its Hox gene families provides insights of decapod evolution.</title>
        <authorList>
            <person name="Jeong J.-H."/>
            <person name="Song I."/>
            <person name="Kim S."/>
            <person name="Choi T."/>
            <person name="Kim D."/>
            <person name="Ryu S."/>
            <person name="Kim W."/>
        </authorList>
    </citation>
    <scope>NUCLEOTIDE SEQUENCE [LARGE SCALE GENOMIC DNA]</scope>
    <source>
        <tissue evidence="3">Muscle</tissue>
    </source>
</reference>
<keyword evidence="2" id="KW-1133">Transmembrane helix</keyword>
<dbReference type="EMBL" id="VSRR010023256">
    <property type="protein sequence ID" value="MPC65350.1"/>
    <property type="molecule type" value="Genomic_DNA"/>
</dbReference>
<feature type="compositionally biased region" description="Pro residues" evidence="1">
    <location>
        <begin position="162"/>
        <end position="171"/>
    </location>
</feature>
<keyword evidence="2" id="KW-0812">Transmembrane</keyword>
<accession>A0A5B7GZA4</accession>
<sequence length="199" mass="21543">MPPLRDARSRRSLKVVVVVVVVAPYTRLLYIRLIMTTTNRYLFSAAAWRVWVACKPVPVLAFLSAAFTCRLPTHTMTITAKFSASRLTAAPPPAPPDKGRSPVEGAPPPAALSNGSGIQTRTWAGRRQTRAGWRARGASTVGAAVRERGRRVTMSAGRGNQPQPPLGPLPPHLASTSRTARCCQVTVFSAKRRYCCLSP</sequence>
<comment type="caution">
    <text evidence="3">The sequence shown here is derived from an EMBL/GenBank/DDBJ whole genome shotgun (WGS) entry which is preliminary data.</text>
</comment>
<feature type="transmembrane region" description="Helical" evidence="2">
    <location>
        <begin position="50"/>
        <end position="71"/>
    </location>
</feature>
<gene>
    <name evidence="3" type="ORF">E2C01_059484</name>
</gene>
<proteinExistence type="predicted"/>